<dbReference type="EMBL" id="JAVFWL010000005">
    <property type="protein sequence ID" value="KAK6757563.1"/>
    <property type="molecule type" value="Genomic_DNA"/>
</dbReference>
<evidence type="ECO:0000313" key="2">
    <source>
        <dbReference type="Proteomes" id="UP001303046"/>
    </source>
</evidence>
<dbReference type="Proteomes" id="UP001303046">
    <property type="component" value="Unassembled WGS sequence"/>
</dbReference>
<accession>A0ABR1E4Y9</accession>
<comment type="caution">
    <text evidence="1">The sequence shown here is derived from an EMBL/GenBank/DDBJ whole genome shotgun (WGS) entry which is preliminary data.</text>
</comment>
<sequence>MLPQTRNIHENFLSDQRVRSPGLLLQLGIEYHYAHTRKLLPYSYHSLNQLCKVLKLEMNGGRSRERNDVIHYINDFLRFTLVRFFFKSNDKIVISSANVMQP</sequence>
<evidence type="ECO:0008006" key="3">
    <source>
        <dbReference type="Google" id="ProtNLM"/>
    </source>
</evidence>
<protein>
    <recommendedName>
        <fullName evidence="3">MRG domain-containing protein</fullName>
    </recommendedName>
</protein>
<name>A0ABR1E4Y9_NECAM</name>
<proteinExistence type="predicted"/>
<reference evidence="1 2" key="1">
    <citation type="submission" date="2023-08" db="EMBL/GenBank/DDBJ databases">
        <title>A Necator americanus chromosomal reference genome.</title>
        <authorList>
            <person name="Ilik V."/>
            <person name="Petrzelkova K.J."/>
            <person name="Pardy F."/>
            <person name="Fuh T."/>
            <person name="Niatou-Singa F.S."/>
            <person name="Gouil Q."/>
            <person name="Baker L."/>
            <person name="Ritchie M.E."/>
            <person name="Jex A.R."/>
            <person name="Gazzola D."/>
            <person name="Li H."/>
            <person name="Toshio Fujiwara R."/>
            <person name="Zhan B."/>
            <person name="Aroian R.V."/>
            <person name="Pafco B."/>
            <person name="Schwarz E.M."/>
        </authorList>
    </citation>
    <scope>NUCLEOTIDE SEQUENCE [LARGE SCALE GENOMIC DNA]</scope>
    <source>
        <strain evidence="1 2">Aroian</strain>
        <tissue evidence="1">Whole animal</tissue>
    </source>
</reference>
<gene>
    <name evidence="1" type="primary">Necator_chrV.g20192</name>
    <name evidence="1" type="ORF">RB195_015400</name>
</gene>
<organism evidence="1 2">
    <name type="scientific">Necator americanus</name>
    <name type="common">Human hookworm</name>
    <dbReference type="NCBI Taxonomy" id="51031"/>
    <lineage>
        <taxon>Eukaryota</taxon>
        <taxon>Metazoa</taxon>
        <taxon>Ecdysozoa</taxon>
        <taxon>Nematoda</taxon>
        <taxon>Chromadorea</taxon>
        <taxon>Rhabditida</taxon>
        <taxon>Rhabditina</taxon>
        <taxon>Rhabditomorpha</taxon>
        <taxon>Strongyloidea</taxon>
        <taxon>Ancylostomatidae</taxon>
        <taxon>Bunostominae</taxon>
        <taxon>Necator</taxon>
    </lineage>
</organism>
<evidence type="ECO:0000313" key="1">
    <source>
        <dbReference type="EMBL" id="KAK6757563.1"/>
    </source>
</evidence>
<keyword evidence="2" id="KW-1185">Reference proteome</keyword>